<dbReference type="InterPro" id="IPR029052">
    <property type="entry name" value="Metallo-depent_PP-like"/>
</dbReference>
<reference evidence="1 2" key="1">
    <citation type="submission" date="2020-03" db="EMBL/GenBank/DDBJ databases">
        <title>Soil Listeria distribution.</title>
        <authorList>
            <person name="Liao J."/>
            <person name="Wiedmann M."/>
        </authorList>
    </citation>
    <scope>NUCLEOTIDE SEQUENCE [LARGE SCALE GENOMIC DNA]</scope>
    <source>
        <strain evidence="1 2">FSL L7-0435</strain>
    </source>
</reference>
<accession>A0A842CXM6</accession>
<dbReference type="EMBL" id="JAARWW010000081">
    <property type="protein sequence ID" value="MBC2005609.1"/>
    <property type="molecule type" value="Genomic_DNA"/>
</dbReference>
<dbReference type="Gene3D" id="3.60.21.10">
    <property type="match status" value="1"/>
</dbReference>
<evidence type="ECO:0008006" key="3">
    <source>
        <dbReference type="Google" id="ProtNLM"/>
    </source>
</evidence>
<evidence type="ECO:0000313" key="1">
    <source>
        <dbReference type="EMBL" id="MBC2005609.1"/>
    </source>
</evidence>
<feature type="non-terminal residue" evidence="1">
    <location>
        <position position="1"/>
    </location>
</feature>
<proteinExistence type="predicted"/>
<evidence type="ECO:0000313" key="2">
    <source>
        <dbReference type="Proteomes" id="UP000546806"/>
    </source>
</evidence>
<dbReference type="Proteomes" id="UP000546806">
    <property type="component" value="Unassembled WGS sequence"/>
</dbReference>
<dbReference type="AlphaFoldDB" id="A0A842CXM6"/>
<dbReference type="RefSeq" id="WP_185534178.1">
    <property type="nucleotide sequence ID" value="NZ_JAARWW010000081.1"/>
</dbReference>
<organism evidence="1 2">
    <name type="scientific">Listeria booriae</name>
    <dbReference type="NCBI Taxonomy" id="1552123"/>
    <lineage>
        <taxon>Bacteria</taxon>
        <taxon>Bacillati</taxon>
        <taxon>Bacillota</taxon>
        <taxon>Bacilli</taxon>
        <taxon>Bacillales</taxon>
        <taxon>Listeriaceae</taxon>
        <taxon>Listeria</taxon>
    </lineage>
</organism>
<sequence length="191" mass="22463">DSYVRNIMLEKCKATNDEIAIDKVLAVQEQFNKYNDNFISKWKFSNLIHDTPLYRMVDYNLDEELRLRFHLFNTAWCSTLNEAPGTMYMPVELIRDAVYDECASLNISVLHHPTHWLEPNNKRQFDQMLDQISDIVFWGHEHADDIINQNKTSGNTAIIEGSVLQENFDQDISSFNIFNIDIKRTDEKEQK</sequence>
<feature type="non-terminal residue" evidence="1">
    <location>
        <position position="191"/>
    </location>
</feature>
<dbReference type="SUPFAM" id="SSF56300">
    <property type="entry name" value="Metallo-dependent phosphatases"/>
    <property type="match status" value="1"/>
</dbReference>
<name>A0A842CXM6_9LIST</name>
<comment type="caution">
    <text evidence="1">The sequence shown here is derived from an EMBL/GenBank/DDBJ whole genome shotgun (WGS) entry which is preliminary data.</text>
</comment>
<gene>
    <name evidence="1" type="ORF">HCA78_17765</name>
</gene>
<protein>
    <recommendedName>
        <fullName evidence="3">Metallophosphoesterase</fullName>
    </recommendedName>
</protein>